<gene>
    <name evidence="2" type="ORF">KZ820_20665</name>
</gene>
<sequence length="109" mass="11314">MRKVRDYDAELKALNDKAKALKARKVEQLGALVAATGADALDLEVLAGVMLDAAGSKDTGAKEAWRTKGAAFFQRRGRKGRGPAQDDGNTGAVQPDSDAADGNGASTLI</sequence>
<dbReference type="Proteomes" id="UP000759103">
    <property type="component" value="Unassembled WGS sequence"/>
</dbReference>
<evidence type="ECO:0000256" key="1">
    <source>
        <dbReference type="SAM" id="MobiDB-lite"/>
    </source>
</evidence>
<reference evidence="2 3" key="1">
    <citation type="submission" date="2021-07" db="EMBL/GenBank/DDBJ databases">
        <title>Sphingomonas sp.</title>
        <authorList>
            <person name="Feng G."/>
            <person name="Li J."/>
            <person name="Pan M."/>
        </authorList>
    </citation>
    <scope>NUCLEOTIDE SEQUENCE [LARGE SCALE GENOMIC DNA]</scope>
    <source>
        <strain evidence="2 3">RRHST34</strain>
    </source>
</reference>
<dbReference type="Pfam" id="PF06412">
    <property type="entry name" value="TraD"/>
    <property type="match status" value="1"/>
</dbReference>
<feature type="region of interest" description="Disordered" evidence="1">
    <location>
        <begin position="72"/>
        <end position="109"/>
    </location>
</feature>
<evidence type="ECO:0000313" key="3">
    <source>
        <dbReference type="Proteomes" id="UP000759103"/>
    </source>
</evidence>
<comment type="caution">
    <text evidence="2">The sequence shown here is derived from an EMBL/GenBank/DDBJ whole genome shotgun (WGS) entry which is preliminary data.</text>
</comment>
<organism evidence="2 3">
    <name type="scientific">Sphingomonas citri</name>
    <dbReference type="NCBI Taxonomy" id="2862499"/>
    <lineage>
        <taxon>Bacteria</taxon>
        <taxon>Pseudomonadati</taxon>
        <taxon>Pseudomonadota</taxon>
        <taxon>Alphaproteobacteria</taxon>
        <taxon>Sphingomonadales</taxon>
        <taxon>Sphingomonadaceae</taxon>
        <taxon>Sphingomonas</taxon>
    </lineage>
</organism>
<evidence type="ECO:0000313" key="2">
    <source>
        <dbReference type="EMBL" id="MBW6533164.1"/>
    </source>
</evidence>
<proteinExistence type="predicted"/>
<dbReference type="InterPro" id="IPR009444">
    <property type="entry name" value="Conjugal_tfr_TraD_a-type"/>
</dbReference>
<name>A0ABS7BUS2_9SPHN</name>
<keyword evidence="3" id="KW-1185">Reference proteome</keyword>
<dbReference type="EMBL" id="JAHXZN010000015">
    <property type="protein sequence ID" value="MBW6533164.1"/>
    <property type="molecule type" value="Genomic_DNA"/>
</dbReference>
<dbReference type="RefSeq" id="WP_219750692.1">
    <property type="nucleotide sequence ID" value="NZ_JAHXZN010000015.1"/>
</dbReference>
<protein>
    <submittedName>
        <fullName evidence="2">Conjugal transfer protein TraD</fullName>
    </submittedName>
</protein>
<accession>A0ABS7BUS2</accession>